<dbReference type="SMART" id="SM00507">
    <property type="entry name" value="HNHc"/>
    <property type="match status" value="1"/>
</dbReference>
<name>A0ABP9EZM8_9PSEU</name>
<organism evidence="2 3">
    <name type="scientific">Actinomycetospora straminea</name>
    <dbReference type="NCBI Taxonomy" id="663607"/>
    <lineage>
        <taxon>Bacteria</taxon>
        <taxon>Bacillati</taxon>
        <taxon>Actinomycetota</taxon>
        <taxon>Actinomycetes</taxon>
        <taxon>Pseudonocardiales</taxon>
        <taxon>Pseudonocardiaceae</taxon>
        <taxon>Actinomycetospora</taxon>
    </lineage>
</organism>
<protein>
    <recommendedName>
        <fullName evidence="1">HNH nuclease domain-containing protein</fullName>
    </recommendedName>
</protein>
<dbReference type="InterPro" id="IPR003615">
    <property type="entry name" value="HNH_nuc"/>
</dbReference>
<feature type="domain" description="HNH nuclease" evidence="1">
    <location>
        <begin position="146"/>
        <end position="202"/>
    </location>
</feature>
<reference evidence="3" key="1">
    <citation type="journal article" date="2019" name="Int. J. Syst. Evol. Microbiol.">
        <title>The Global Catalogue of Microorganisms (GCM) 10K type strain sequencing project: providing services to taxonomists for standard genome sequencing and annotation.</title>
        <authorList>
            <consortium name="The Broad Institute Genomics Platform"/>
            <consortium name="The Broad Institute Genome Sequencing Center for Infectious Disease"/>
            <person name="Wu L."/>
            <person name="Ma J."/>
        </authorList>
    </citation>
    <scope>NUCLEOTIDE SEQUENCE [LARGE SCALE GENOMIC DNA]</scope>
    <source>
        <strain evidence="3">JCM 17983</strain>
    </source>
</reference>
<proteinExistence type="predicted"/>
<evidence type="ECO:0000313" key="2">
    <source>
        <dbReference type="EMBL" id="GAA4886476.1"/>
    </source>
</evidence>
<evidence type="ECO:0000259" key="1">
    <source>
        <dbReference type="SMART" id="SM00507"/>
    </source>
</evidence>
<evidence type="ECO:0000313" key="3">
    <source>
        <dbReference type="Proteomes" id="UP001500457"/>
    </source>
</evidence>
<sequence length="214" mass="23892">MPRPRPWTDEQLRDAVAASSNLRQVHIALGIVPGGYHVLLGHIRRLGLDTSHLDLTPRTRRRGDWTDGDLADVVRRVTTTSDVLRELGYRPSGGMHRYISARIAHLGLDTSLFTGRASARGRTFPGRGARPLEELLVVGSVISSAKLRARLVKAGLKEERCEVCGLSEWLGRPLSLQLDHINGDHTDNRLENLRILCANCHSQTETWCSRGRKR</sequence>
<accession>A0ABP9EZM8</accession>
<dbReference type="Proteomes" id="UP001500457">
    <property type="component" value="Unassembled WGS sequence"/>
</dbReference>
<dbReference type="CDD" id="cd00085">
    <property type="entry name" value="HNHc"/>
    <property type="match status" value="1"/>
</dbReference>
<gene>
    <name evidence="2" type="ORF">GCM10023203_43860</name>
</gene>
<dbReference type="EMBL" id="BAABHQ010000014">
    <property type="protein sequence ID" value="GAA4886476.1"/>
    <property type="molecule type" value="Genomic_DNA"/>
</dbReference>
<keyword evidence="3" id="KW-1185">Reference proteome</keyword>
<comment type="caution">
    <text evidence="2">The sequence shown here is derived from an EMBL/GenBank/DDBJ whole genome shotgun (WGS) entry which is preliminary data.</text>
</comment>